<evidence type="ECO:0000256" key="3">
    <source>
        <dbReference type="ARBA" id="ARBA00022692"/>
    </source>
</evidence>
<keyword evidence="5 6" id="KW-0472">Membrane</keyword>
<feature type="transmembrane region" description="Helical" evidence="6">
    <location>
        <begin position="111"/>
        <end position="129"/>
    </location>
</feature>
<feature type="domain" description="Integral membrane bound transporter" evidence="7">
    <location>
        <begin position="29"/>
        <end position="150"/>
    </location>
</feature>
<dbReference type="EMBL" id="CAEZTD010000185">
    <property type="protein sequence ID" value="CAB4575575.1"/>
    <property type="molecule type" value="Genomic_DNA"/>
</dbReference>
<evidence type="ECO:0000256" key="2">
    <source>
        <dbReference type="ARBA" id="ARBA00022475"/>
    </source>
</evidence>
<comment type="subcellular location">
    <subcellularLocation>
        <location evidence="1">Cell membrane</location>
        <topology evidence="1">Multi-pass membrane protein</topology>
    </subcellularLocation>
</comment>
<accession>A0A6J6EJR5</accession>
<feature type="transmembrane region" description="Helical" evidence="6">
    <location>
        <begin position="42"/>
        <end position="60"/>
    </location>
</feature>
<feature type="transmembrane region" description="Helical" evidence="6">
    <location>
        <begin position="141"/>
        <end position="160"/>
    </location>
</feature>
<evidence type="ECO:0000256" key="6">
    <source>
        <dbReference type="SAM" id="Phobius"/>
    </source>
</evidence>
<dbReference type="PANTHER" id="PTHR30509:SF9">
    <property type="entry name" value="MULTIDRUG RESISTANCE PROTEIN MDTO"/>
    <property type="match status" value="1"/>
</dbReference>
<evidence type="ECO:0000313" key="8">
    <source>
        <dbReference type="EMBL" id="CAB4575575.1"/>
    </source>
</evidence>
<dbReference type="Pfam" id="PF13515">
    <property type="entry name" value="FUSC_2"/>
    <property type="match status" value="1"/>
</dbReference>
<evidence type="ECO:0000259" key="7">
    <source>
        <dbReference type="Pfam" id="PF13515"/>
    </source>
</evidence>
<feature type="transmembrane region" description="Helical" evidence="6">
    <location>
        <begin position="18"/>
        <end position="36"/>
    </location>
</feature>
<organism evidence="8">
    <name type="scientific">freshwater metagenome</name>
    <dbReference type="NCBI Taxonomy" id="449393"/>
    <lineage>
        <taxon>unclassified sequences</taxon>
        <taxon>metagenomes</taxon>
        <taxon>ecological metagenomes</taxon>
    </lineage>
</organism>
<keyword evidence="3 6" id="KW-0812">Transmembrane</keyword>
<evidence type="ECO:0000256" key="4">
    <source>
        <dbReference type="ARBA" id="ARBA00022989"/>
    </source>
</evidence>
<dbReference type="GO" id="GO:0005886">
    <property type="term" value="C:plasma membrane"/>
    <property type="evidence" value="ECO:0007669"/>
    <property type="project" value="UniProtKB-SubCell"/>
</dbReference>
<sequence length="349" mass="37549">MSLVSQVQDKKRIPVLQVAKSILAAVLSWFAAGIFYPDRAPIFAVIAAIIVVQPSVNQSIGKALERSTGTVVGVAIALGASLLLGDNTWLVLVAIIVAIILGWVFKFTPGTSNQIAISAMLVIAIGAATPEYSAERIFETFIGAVIGFVVTAAIVPTVALGPSTQAVAQLGSNVASILDDIGAVLTRNTSHEVLESIFQRALSLRSELNKARGTVNKARETMLFNMWRGKKRQTVDDQEALLDRLGVLVTRTASMARSVRDNYDPSLPKEPAIRQIAEELTRASHDLRLLVRDAGLPAMGIPHPPTHDMPALTAPIVMRAPAASNWILVGFLLESLRRIRLEIMGEPED</sequence>
<dbReference type="AlphaFoldDB" id="A0A6J6EJR5"/>
<reference evidence="8" key="1">
    <citation type="submission" date="2020-05" db="EMBL/GenBank/DDBJ databases">
        <authorList>
            <person name="Chiriac C."/>
            <person name="Salcher M."/>
            <person name="Ghai R."/>
            <person name="Kavagutti S V."/>
        </authorList>
    </citation>
    <scope>NUCLEOTIDE SEQUENCE</scope>
</reference>
<proteinExistence type="predicted"/>
<keyword evidence="2" id="KW-1003">Cell membrane</keyword>
<dbReference type="PANTHER" id="PTHR30509">
    <property type="entry name" value="P-HYDROXYBENZOIC ACID EFFLUX PUMP SUBUNIT-RELATED"/>
    <property type="match status" value="1"/>
</dbReference>
<gene>
    <name evidence="8" type="ORF">UFOPK1591_01547</name>
</gene>
<evidence type="ECO:0000256" key="1">
    <source>
        <dbReference type="ARBA" id="ARBA00004651"/>
    </source>
</evidence>
<evidence type="ECO:0000256" key="5">
    <source>
        <dbReference type="ARBA" id="ARBA00023136"/>
    </source>
</evidence>
<keyword evidence="4 6" id="KW-1133">Transmembrane helix</keyword>
<protein>
    <submittedName>
        <fullName evidence="8">Unannotated protein</fullName>
    </submittedName>
</protein>
<feature type="transmembrane region" description="Helical" evidence="6">
    <location>
        <begin position="72"/>
        <end position="105"/>
    </location>
</feature>
<name>A0A6J6EJR5_9ZZZZ</name>
<dbReference type="InterPro" id="IPR049453">
    <property type="entry name" value="Memb_transporter_dom"/>
</dbReference>